<dbReference type="PANTHER" id="PTHR34352:SF1">
    <property type="entry name" value="PROTEIN YHFA"/>
    <property type="match status" value="1"/>
</dbReference>
<dbReference type="InterPro" id="IPR036102">
    <property type="entry name" value="OsmC/Ohrsf"/>
</dbReference>
<dbReference type="InterPro" id="IPR015946">
    <property type="entry name" value="KH_dom-like_a/b"/>
</dbReference>
<dbReference type="RefSeq" id="WP_083563358.1">
    <property type="nucleotide sequence ID" value="NZ_AQQV01000005.1"/>
</dbReference>
<accession>A0A1Y1SBD2</accession>
<dbReference type="STRING" id="1317117.ATO7_15542"/>
<keyword evidence="2" id="KW-1185">Reference proteome</keyword>
<dbReference type="EMBL" id="AQQV01000005">
    <property type="protein sequence ID" value="ORE85210.1"/>
    <property type="molecule type" value="Genomic_DNA"/>
</dbReference>
<dbReference type="InterPro" id="IPR003718">
    <property type="entry name" value="OsmC/Ohr_fam"/>
</dbReference>
<evidence type="ECO:0000313" key="2">
    <source>
        <dbReference type="Proteomes" id="UP000192342"/>
    </source>
</evidence>
<dbReference type="SUPFAM" id="SSF82784">
    <property type="entry name" value="OsmC-like"/>
    <property type="match status" value="1"/>
</dbReference>
<evidence type="ECO:0000313" key="1">
    <source>
        <dbReference type="EMBL" id="ORE85210.1"/>
    </source>
</evidence>
<gene>
    <name evidence="1" type="ORF">ATO7_15542</name>
</gene>
<dbReference type="Proteomes" id="UP000192342">
    <property type="component" value="Unassembled WGS sequence"/>
</dbReference>
<dbReference type="NCBIfam" id="NF008009">
    <property type="entry name" value="PRK10738.1"/>
    <property type="match status" value="1"/>
</dbReference>
<organism evidence="1 2">
    <name type="scientific">Oceanococcus atlanticus</name>
    <dbReference type="NCBI Taxonomy" id="1317117"/>
    <lineage>
        <taxon>Bacteria</taxon>
        <taxon>Pseudomonadati</taxon>
        <taxon>Pseudomonadota</taxon>
        <taxon>Gammaproteobacteria</taxon>
        <taxon>Chromatiales</taxon>
        <taxon>Oceanococcaceae</taxon>
        <taxon>Oceanococcus</taxon>
    </lineage>
</organism>
<dbReference type="PANTHER" id="PTHR34352">
    <property type="entry name" value="PROTEIN YHFA"/>
    <property type="match status" value="1"/>
</dbReference>
<proteinExistence type="predicted"/>
<name>A0A1Y1SBD2_9GAMM</name>
<dbReference type="AlphaFoldDB" id="A0A1Y1SBD2"/>
<protein>
    <submittedName>
        <fullName evidence="1">OsmC-like protein</fullName>
    </submittedName>
</protein>
<dbReference type="Gene3D" id="2.20.25.10">
    <property type="match status" value="1"/>
</dbReference>
<dbReference type="Pfam" id="PF02566">
    <property type="entry name" value="OsmC"/>
    <property type="match status" value="1"/>
</dbReference>
<reference evidence="1 2" key="1">
    <citation type="submission" date="2013-04" db="EMBL/GenBank/DDBJ databases">
        <title>Oceanococcus atlanticus 22II-S10r2 Genome Sequencing.</title>
        <authorList>
            <person name="Lai Q."/>
            <person name="Li G."/>
            <person name="Shao Z."/>
        </authorList>
    </citation>
    <scope>NUCLEOTIDE SEQUENCE [LARGE SCALE GENOMIC DNA]</scope>
    <source>
        <strain evidence="1 2">22II-S10r2</strain>
    </source>
</reference>
<sequence>MEARVRWLDGASFVAETGSGHAIVIDGPPDIGGRNIGPRPMELILLGVGSCSNVDVIHILKRARQNVVDCDVRVTAERAETDPKVFTAIHLQFTVTGHEMKAAQVERAVKLSAEKYCSASLMLQATVKITHACDIVDLGPAPAVHAQE</sequence>
<dbReference type="OrthoDB" id="9804010at2"/>
<comment type="caution">
    <text evidence="1">The sequence shown here is derived from an EMBL/GenBank/DDBJ whole genome shotgun (WGS) entry which is preliminary data.</text>
</comment>
<dbReference type="Gene3D" id="3.30.300.20">
    <property type="match status" value="1"/>
</dbReference>